<dbReference type="AlphaFoldDB" id="W4GJE7"/>
<proteinExistence type="predicted"/>
<dbReference type="OrthoDB" id="79194at2759"/>
<dbReference type="STRING" id="112090.W4GJE7"/>
<reference evidence="1" key="1">
    <citation type="submission" date="2013-12" db="EMBL/GenBank/DDBJ databases">
        <title>The Genome Sequence of Aphanomyces astaci APO3.</title>
        <authorList>
            <consortium name="The Broad Institute Genomics Platform"/>
            <person name="Russ C."/>
            <person name="Tyler B."/>
            <person name="van West P."/>
            <person name="Dieguez-Uribeondo J."/>
            <person name="Young S.K."/>
            <person name="Zeng Q."/>
            <person name="Gargeya S."/>
            <person name="Fitzgerald M."/>
            <person name="Abouelleil A."/>
            <person name="Alvarado L."/>
            <person name="Chapman S.B."/>
            <person name="Gainer-Dewar J."/>
            <person name="Goldberg J."/>
            <person name="Griggs A."/>
            <person name="Gujja S."/>
            <person name="Hansen M."/>
            <person name="Howarth C."/>
            <person name="Imamovic A."/>
            <person name="Ireland A."/>
            <person name="Larimer J."/>
            <person name="McCowan C."/>
            <person name="Murphy C."/>
            <person name="Pearson M."/>
            <person name="Poon T.W."/>
            <person name="Priest M."/>
            <person name="Roberts A."/>
            <person name="Saif S."/>
            <person name="Shea T."/>
            <person name="Sykes S."/>
            <person name="Wortman J."/>
            <person name="Nusbaum C."/>
            <person name="Birren B."/>
        </authorList>
    </citation>
    <scope>NUCLEOTIDE SEQUENCE [LARGE SCALE GENOMIC DNA]</scope>
    <source>
        <strain evidence="1">APO3</strain>
    </source>
</reference>
<dbReference type="GeneID" id="20809042"/>
<dbReference type="RefSeq" id="XP_009830766.1">
    <property type="nucleotide sequence ID" value="XM_009832464.1"/>
</dbReference>
<sequence>MPPTNTAAHLLRCGIGDGDTALLLGGMSPEYQASLVEGIGSTVELYVAEATAASTAAHATLEEQDSLGLAQYENARLAQALKSSDHLSASCLKPIKFEVVKFGAQSISDQATRMAFAMSHLKWRAEDWAFSKRFANPLCFPSFATFEAEIKAMFLPPNSDFRYPSQYLACKQGKRSL</sequence>
<protein>
    <submittedName>
        <fullName evidence="1">Uncharacterized protein</fullName>
    </submittedName>
</protein>
<accession>W4GJE7</accession>
<organism evidence="1">
    <name type="scientific">Aphanomyces astaci</name>
    <name type="common">Crayfish plague agent</name>
    <dbReference type="NCBI Taxonomy" id="112090"/>
    <lineage>
        <taxon>Eukaryota</taxon>
        <taxon>Sar</taxon>
        <taxon>Stramenopiles</taxon>
        <taxon>Oomycota</taxon>
        <taxon>Saprolegniomycetes</taxon>
        <taxon>Saprolegniales</taxon>
        <taxon>Verrucalvaceae</taxon>
        <taxon>Aphanomyces</taxon>
    </lineage>
</organism>
<evidence type="ECO:0000313" key="1">
    <source>
        <dbReference type="EMBL" id="ETV79830.1"/>
    </source>
</evidence>
<gene>
    <name evidence="1" type="ORF">H257_07046</name>
</gene>
<dbReference type="EMBL" id="KI913127">
    <property type="protein sequence ID" value="ETV79830.1"/>
    <property type="molecule type" value="Genomic_DNA"/>
</dbReference>
<name>W4GJE7_APHAT</name>
<dbReference type="VEuPathDB" id="FungiDB:H257_07046"/>